<proteinExistence type="predicted"/>
<dbReference type="Proteomes" id="UP000325780">
    <property type="component" value="Unassembled WGS sequence"/>
</dbReference>
<keyword evidence="3" id="KW-1185">Reference proteome</keyword>
<evidence type="ECO:0000313" key="3">
    <source>
        <dbReference type="Proteomes" id="UP000325780"/>
    </source>
</evidence>
<keyword evidence="1" id="KW-0472">Membrane</keyword>
<accession>A0A5N6TGM0</accession>
<feature type="transmembrane region" description="Helical" evidence="1">
    <location>
        <begin position="40"/>
        <end position="68"/>
    </location>
</feature>
<gene>
    <name evidence="2" type="ORF">BDV25DRAFT_71554</name>
</gene>
<dbReference type="AlphaFoldDB" id="A0A5N6TGM0"/>
<sequence length="135" mass="14596">MGVRMVGEYRASLGLLLLCHFTFSYDSALLSSLGRDVSFGIYFFLFFSFLNLSLFLSLLCIGLCSLSFKHTSYPVQSIQFGVQSGAFGTFDQTVVALVICLFPVTDSLFPSCSIVSGSMGSASVVCLTFLSTQVT</sequence>
<reference evidence="2 3" key="1">
    <citation type="submission" date="2019-04" db="EMBL/GenBank/DDBJ databases">
        <title>Friends and foes A comparative genomics study of 23 Aspergillus species from section Flavi.</title>
        <authorList>
            <consortium name="DOE Joint Genome Institute"/>
            <person name="Kjaerbolling I."/>
            <person name="Vesth T."/>
            <person name="Frisvad J.C."/>
            <person name="Nybo J.L."/>
            <person name="Theobald S."/>
            <person name="Kildgaard S."/>
            <person name="Isbrandt T."/>
            <person name="Kuo A."/>
            <person name="Sato A."/>
            <person name="Lyhne E.K."/>
            <person name="Kogle M.E."/>
            <person name="Wiebenga A."/>
            <person name="Kun R.S."/>
            <person name="Lubbers R.J."/>
            <person name="Makela M.R."/>
            <person name="Barry K."/>
            <person name="Chovatia M."/>
            <person name="Clum A."/>
            <person name="Daum C."/>
            <person name="Haridas S."/>
            <person name="He G."/>
            <person name="LaButti K."/>
            <person name="Lipzen A."/>
            <person name="Mondo S."/>
            <person name="Riley R."/>
            <person name="Salamov A."/>
            <person name="Simmons B.A."/>
            <person name="Magnuson J.K."/>
            <person name="Henrissat B."/>
            <person name="Mortensen U.H."/>
            <person name="Larsen T.O."/>
            <person name="Devries R.P."/>
            <person name="Grigoriev I.V."/>
            <person name="Machida M."/>
            <person name="Baker S.E."/>
            <person name="Andersen M.R."/>
        </authorList>
    </citation>
    <scope>NUCLEOTIDE SEQUENCE [LARGE SCALE GENOMIC DNA]</scope>
    <source>
        <strain evidence="2 3">IBT 18842</strain>
    </source>
</reference>
<keyword evidence="1" id="KW-0812">Transmembrane</keyword>
<organism evidence="2 3">
    <name type="scientific">Aspergillus avenaceus</name>
    <dbReference type="NCBI Taxonomy" id="36643"/>
    <lineage>
        <taxon>Eukaryota</taxon>
        <taxon>Fungi</taxon>
        <taxon>Dikarya</taxon>
        <taxon>Ascomycota</taxon>
        <taxon>Pezizomycotina</taxon>
        <taxon>Eurotiomycetes</taxon>
        <taxon>Eurotiomycetidae</taxon>
        <taxon>Eurotiales</taxon>
        <taxon>Aspergillaceae</taxon>
        <taxon>Aspergillus</taxon>
        <taxon>Aspergillus subgen. Circumdati</taxon>
    </lineage>
</organism>
<dbReference type="EMBL" id="ML742351">
    <property type="protein sequence ID" value="KAE8145380.1"/>
    <property type="molecule type" value="Genomic_DNA"/>
</dbReference>
<name>A0A5N6TGM0_ASPAV</name>
<evidence type="ECO:0000256" key="1">
    <source>
        <dbReference type="SAM" id="Phobius"/>
    </source>
</evidence>
<protein>
    <submittedName>
        <fullName evidence="2">Uncharacterized protein</fullName>
    </submittedName>
</protein>
<evidence type="ECO:0000313" key="2">
    <source>
        <dbReference type="EMBL" id="KAE8145380.1"/>
    </source>
</evidence>
<keyword evidence="1" id="KW-1133">Transmembrane helix</keyword>